<keyword evidence="1" id="KW-0449">Lipoprotein</keyword>
<evidence type="ECO:0000313" key="1">
    <source>
        <dbReference type="EMBL" id="ETR73358.1"/>
    </source>
</evidence>
<dbReference type="EMBL" id="ATBP01000068">
    <property type="protein sequence ID" value="ETR73358.1"/>
    <property type="molecule type" value="Genomic_DNA"/>
</dbReference>
<proteinExistence type="predicted"/>
<dbReference type="InterPro" id="IPR014508">
    <property type="entry name" value="UCP020555_TPR-like"/>
</dbReference>
<dbReference type="Pfam" id="PF16068">
    <property type="entry name" value="DUF4810"/>
    <property type="match status" value="1"/>
</dbReference>
<comment type="caution">
    <text evidence="1">The sequence shown here is derived from an EMBL/GenBank/DDBJ whole genome shotgun (WGS) entry which is preliminary data.</text>
</comment>
<protein>
    <submittedName>
        <fullName evidence="1">Lipoprotein</fullName>
    </submittedName>
</protein>
<reference evidence="2" key="1">
    <citation type="submission" date="2012-11" db="EMBL/GenBank/DDBJ databases">
        <authorList>
            <person name="Lucero-Rivera Y.E."/>
            <person name="Tovar-Ramirez D."/>
        </authorList>
    </citation>
    <scope>NUCLEOTIDE SEQUENCE [LARGE SCALE GENOMIC DNA]</scope>
    <source>
        <strain evidence="2">Araruama</strain>
    </source>
</reference>
<dbReference type="AlphaFoldDB" id="A0A1V1PF00"/>
<dbReference type="Proteomes" id="UP000189670">
    <property type="component" value="Unassembled WGS sequence"/>
</dbReference>
<organism evidence="1 2">
    <name type="scientific">Candidatus Magnetoglobus multicellularis str. Araruama</name>
    <dbReference type="NCBI Taxonomy" id="890399"/>
    <lineage>
        <taxon>Bacteria</taxon>
        <taxon>Pseudomonadati</taxon>
        <taxon>Thermodesulfobacteriota</taxon>
        <taxon>Desulfobacteria</taxon>
        <taxon>Desulfobacterales</taxon>
        <taxon>Desulfobacteraceae</taxon>
        <taxon>Candidatus Magnetoglobus</taxon>
    </lineage>
</organism>
<name>A0A1V1PF00_9BACT</name>
<evidence type="ECO:0000313" key="2">
    <source>
        <dbReference type="Proteomes" id="UP000189670"/>
    </source>
</evidence>
<gene>
    <name evidence="1" type="ORF">OMM_06988</name>
</gene>
<sequence>MLGMLLLISFITMGCAPSALYQWGDYENFLYKRYLKPGSVTAQEEILTLENHLAQTYAQEKLPPPGYHAHLAYLYITEGQYDRAYEHFNVEKNYFLSPVILLMDLLIG</sequence>
<accession>A0A1V1PF00</accession>